<feature type="compositionally biased region" description="Pro residues" evidence="5">
    <location>
        <begin position="202"/>
        <end position="211"/>
    </location>
</feature>
<protein>
    <recommendedName>
        <fullName evidence="7">NlpC/P60 domain-containing protein</fullName>
    </recommendedName>
</protein>
<dbReference type="RefSeq" id="WP_136845895.1">
    <property type="nucleotide sequence ID" value="NZ_SSTM01000004.1"/>
</dbReference>
<proteinExistence type="inferred from homology"/>
<evidence type="ECO:0000256" key="5">
    <source>
        <dbReference type="SAM" id="MobiDB-lite"/>
    </source>
</evidence>
<dbReference type="Pfam" id="PF00877">
    <property type="entry name" value="NLPC_P60"/>
    <property type="match status" value="1"/>
</dbReference>
<dbReference type="Pfam" id="PF01832">
    <property type="entry name" value="Glucosaminidase"/>
    <property type="match status" value="1"/>
</dbReference>
<dbReference type="Gene3D" id="3.90.1720.10">
    <property type="entry name" value="endopeptidase domain like (from Nostoc punctiforme)"/>
    <property type="match status" value="1"/>
</dbReference>
<dbReference type="GO" id="GO:0008234">
    <property type="term" value="F:cysteine-type peptidase activity"/>
    <property type="evidence" value="ECO:0007669"/>
    <property type="project" value="UniProtKB-KW"/>
</dbReference>
<comment type="similarity">
    <text evidence="1">Belongs to the peptidase C40 family.</text>
</comment>
<dbReference type="GO" id="GO:0004040">
    <property type="term" value="F:amidase activity"/>
    <property type="evidence" value="ECO:0007669"/>
    <property type="project" value="InterPro"/>
</dbReference>
<evidence type="ECO:0000256" key="4">
    <source>
        <dbReference type="ARBA" id="ARBA00022807"/>
    </source>
</evidence>
<dbReference type="SMART" id="SM00047">
    <property type="entry name" value="LYZ2"/>
    <property type="match status" value="1"/>
</dbReference>
<dbReference type="Gene3D" id="1.10.530.10">
    <property type="match status" value="1"/>
</dbReference>
<evidence type="ECO:0000313" key="8">
    <source>
        <dbReference type="EMBL" id="TJW10257.1"/>
    </source>
</evidence>
<feature type="compositionally biased region" description="Basic and acidic residues" evidence="5">
    <location>
        <begin position="82"/>
        <end position="119"/>
    </location>
</feature>
<feature type="compositionally biased region" description="Acidic residues" evidence="5">
    <location>
        <begin position="120"/>
        <end position="132"/>
    </location>
</feature>
<keyword evidence="3" id="KW-0378">Hydrolase</keyword>
<dbReference type="EMBL" id="SSTM01000004">
    <property type="protein sequence ID" value="TJW10257.1"/>
    <property type="molecule type" value="Genomic_DNA"/>
</dbReference>
<dbReference type="Gene3D" id="4.10.80.30">
    <property type="entry name" value="DNA polymerase, domain 6"/>
    <property type="match status" value="1"/>
</dbReference>
<dbReference type="InterPro" id="IPR038765">
    <property type="entry name" value="Papain-like_cys_pep_sf"/>
</dbReference>
<keyword evidence="6" id="KW-0732">Signal</keyword>
<dbReference type="GO" id="GO:0006508">
    <property type="term" value="P:proteolysis"/>
    <property type="evidence" value="ECO:0007669"/>
    <property type="project" value="UniProtKB-KW"/>
</dbReference>
<dbReference type="InterPro" id="IPR000064">
    <property type="entry name" value="NLP_P60_dom"/>
</dbReference>
<feature type="chain" id="PRO_5039124924" description="NlpC/P60 domain-containing protein" evidence="6">
    <location>
        <begin position="26"/>
        <end position="595"/>
    </location>
</feature>
<organism evidence="8 9">
    <name type="scientific">Parvibacter caecicola</name>
    <dbReference type="NCBI Taxonomy" id="747645"/>
    <lineage>
        <taxon>Bacteria</taxon>
        <taxon>Bacillati</taxon>
        <taxon>Actinomycetota</taxon>
        <taxon>Coriobacteriia</taxon>
        <taxon>Coriobacteriales</taxon>
        <taxon>Coriobacteriaceae</taxon>
        <taxon>Parvibacter</taxon>
    </lineage>
</organism>
<dbReference type="Proteomes" id="UP000309454">
    <property type="component" value="Unassembled WGS sequence"/>
</dbReference>
<feature type="compositionally biased region" description="Acidic residues" evidence="5">
    <location>
        <begin position="138"/>
        <end position="147"/>
    </location>
</feature>
<reference evidence="8 9" key="1">
    <citation type="submission" date="2019-04" db="EMBL/GenBank/DDBJ databases">
        <title>Microbes associate with the intestines of laboratory mice.</title>
        <authorList>
            <person name="Navarre W."/>
            <person name="Wong E."/>
            <person name="Huang K.C."/>
            <person name="Tropini C."/>
            <person name="Ng K."/>
            <person name="Yu B."/>
        </authorList>
    </citation>
    <scope>NUCLEOTIDE SEQUENCE [LARGE SCALE GENOMIC DNA]</scope>
    <source>
        <strain evidence="8 9">NM48_B13</strain>
    </source>
</reference>
<dbReference type="AlphaFoldDB" id="A0A4T9T9C6"/>
<gene>
    <name evidence="8" type="ORF">E5982_06785</name>
</gene>
<evidence type="ECO:0000256" key="1">
    <source>
        <dbReference type="ARBA" id="ARBA00007074"/>
    </source>
</evidence>
<accession>A0A4T9T9C6</accession>
<keyword evidence="4" id="KW-0788">Thiol protease</keyword>
<keyword evidence="9" id="KW-1185">Reference proteome</keyword>
<evidence type="ECO:0000313" key="9">
    <source>
        <dbReference type="Proteomes" id="UP000309454"/>
    </source>
</evidence>
<sequence>MRTKAISLLTTAALIVGTSGSVAVAQSVALAENTSGEQWENLSSDEREALNKLSASEFEKFCQLSDADQKARLSKLVSDMKAQQKAEEEAAKKAAEEAAAKAEQEKLDAEEAAGDKGDNTEGEDGTEGETPDVPETPDGGDEGETPETPEVPDGGDEGDVPETPETPDTPDVPDTPDTPDTDDDGEDPEVPPVDDPADEPTAPTPEQPKPEAPAVDETAKPEPKPAPAEPKPEDKQENSNKTTEPIPDSGTYTPKHYSLNATTEMFIAIIGEQARQLAQENDLYASVMIAQAILESGSGNSGLAQAPNFNLFGIKGFYEGNSVVMRTTEFNSRGESYTLLARFRAYDGYADSLADYADLLANGLDGYYSGAWKSNAETPAEACDFLEGRYATSPTYSEKLQDLIATYDLERFDKPLSWEYVDTYEMQATDPETGELLFDEEGEPVMEQRTVADLLSEVTSHLGTPYVWGGADPITGFDCSGLMQYSLREAMGVDIPRTTYFQWRVGETVQFDDLQPGDLLFFDNDGDIHHVAMYLGDGYYIHAPHTGDVVRVTAMEDNMPSFAQRVLPTKPVALQVKAPTPDELLDEARMEAGIK</sequence>
<dbReference type="PROSITE" id="PS51935">
    <property type="entry name" value="NLPC_P60"/>
    <property type="match status" value="1"/>
</dbReference>
<dbReference type="InterPro" id="IPR051056">
    <property type="entry name" value="Glycosyl_Hydrolase_73"/>
</dbReference>
<feature type="compositionally biased region" description="Acidic residues" evidence="5">
    <location>
        <begin position="177"/>
        <end position="189"/>
    </location>
</feature>
<evidence type="ECO:0000256" key="3">
    <source>
        <dbReference type="ARBA" id="ARBA00022801"/>
    </source>
</evidence>
<evidence type="ECO:0000259" key="7">
    <source>
        <dbReference type="PROSITE" id="PS51935"/>
    </source>
</evidence>
<dbReference type="PANTHER" id="PTHR33308:SF9">
    <property type="entry name" value="PEPTIDOGLYCAN HYDROLASE FLGJ"/>
    <property type="match status" value="1"/>
</dbReference>
<keyword evidence="2" id="KW-0645">Protease</keyword>
<dbReference type="SUPFAM" id="SSF54001">
    <property type="entry name" value="Cysteine proteinases"/>
    <property type="match status" value="1"/>
</dbReference>
<evidence type="ECO:0000256" key="2">
    <source>
        <dbReference type="ARBA" id="ARBA00022670"/>
    </source>
</evidence>
<comment type="caution">
    <text evidence="8">The sequence shown here is derived from an EMBL/GenBank/DDBJ whole genome shotgun (WGS) entry which is preliminary data.</text>
</comment>
<feature type="domain" description="NlpC/P60" evidence="7">
    <location>
        <begin position="448"/>
        <end position="573"/>
    </location>
</feature>
<feature type="signal peptide" evidence="6">
    <location>
        <begin position="1"/>
        <end position="25"/>
    </location>
</feature>
<dbReference type="OrthoDB" id="9815778at2"/>
<name>A0A4T9T9C6_9ACTN</name>
<dbReference type="InterPro" id="IPR002901">
    <property type="entry name" value="MGlyc_endo_b_GlcNAc-like_dom"/>
</dbReference>
<feature type="compositionally biased region" description="Acidic residues" evidence="5">
    <location>
        <begin position="153"/>
        <end position="162"/>
    </location>
</feature>
<feature type="region of interest" description="Disordered" evidence="5">
    <location>
        <begin position="76"/>
        <end position="256"/>
    </location>
</feature>
<dbReference type="PANTHER" id="PTHR33308">
    <property type="entry name" value="PEPTIDOGLYCAN HYDROLASE FLGJ"/>
    <property type="match status" value="1"/>
</dbReference>
<evidence type="ECO:0000256" key="6">
    <source>
        <dbReference type="SAM" id="SignalP"/>
    </source>
</evidence>